<dbReference type="PANTHER" id="PTHR31375">
    <property type="match status" value="1"/>
</dbReference>
<evidence type="ECO:0000256" key="2">
    <source>
        <dbReference type="ARBA" id="ARBA00008834"/>
    </source>
</evidence>
<evidence type="ECO:0000256" key="5">
    <source>
        <dbReference type="ARBA" id="ARBA00022525"/>
    </source>
</evidence>
<keyword evidence="7 12" id="KW-0378">Hydrolase</keyword>
<dbReference type="CAZy" id="GH28">
    <property type="family name" value="Glycoside Hydrolase Family 28"/>
</dbReference>
<feature type="chain" id="PRO_5002996284" description="endo-polygalacturonase" evidence="13">
    <location>
        <begin position="32"/>
        <end position="444"/>
    </location>
</feature>
<dbReference type="AlphaFoldDB" id="C9EA46"/>
<dbReference type="Pfam" id="PF00295">
    <property type="entry name" value="Glyco_hydro_28"/>
    <property type="match status" value="1"/>
</dbReference>
<dbReference type="InterPro" id="IPR012334">
    <property type="entry name" value="Pectin_lyas_fold"/>
</dbReference>
<dbReference type="GO" id="GO:0009830">
    <property type="term" value="P:cell wall modification involved in abscission"/>
    <property type="evidence" value="ECO:0007669"/>
    <property type="project" value="UniProtKB-ARBA"/>
</dbReference>
<keyword evidence="5" id="KW-0964">Secreted</keyword>
<proteinExistence type="evidence at transcript level"/>
<evidence type="ECO:0000256" key="7">
    <source>
        <dbReference type="ARBA" id="ARBA00022801"/>
    </source>
</evidence>
<dbReference type="SMART" id="SM00710">
    <property type="entry name" value="PbH1"/>
    <property type="match status" value="3"/>
</dbReference>
<dbReference type="GO" id="GO:0005975">
    <property type="term" value="P:carbohydrate metabolic process"/>
    <property type="evidence" value="ECO:0007669"/>
    <property type="project" value="InterPro"/>
</dbReference>
<dbReference type="FunFam" id="2.160.20.10:FF:000028">
    <property type="entry name" value="Polygalacturonase QRT2"/>
    <property type="match status" value="1"/>
</dbReference>
<dbReference type="PROSITE" id="PS00502">
    <property type="entry name" value="POLYGALACTURONASE"/>
    <property type="match status" value="1"/>
</dbReference>
<evidence type="ECO:0000256" key="3">
    <source>
        <dbReference type="ARBA" id="ARBA00012736"/>
    </source>
</evidence>
<keyword evidence="9" id="KW-0961">Cell wall biogenesis/degradation</keyword>
<protein>
    <recommendedName>
        <fullName evidence="3">endo-polygalacturonase</fullName>
        <ecNumber evidence="3">3.2.1.15</ecNumber>
    </recommendedName>
</protein>
<dbReference type="SMR" id="C9EA46"/>
<reference evidence="14" key="1">
    <citation type="submission" date="2009-08" db="EMBL/GenBank/DDBJ databases">
        <title>Cloning, characterization and expression pattern of cell wall hydrolases from papaya fruit.</title>
        <authorList>
            <person name="Fabi J.P."/>
            <person name="Lajolo F.M."/>
            <person name="Nascimento J.R.O."/>
        </authorList>
    </citation>
    <scope>NUCLEOTIDE SEQUENCE</scope>
</reference>
<dbReference type="EMBL" id="GQ479795">
    <property type="protein sequence ID" value="ACV85696.1"/>
    <property type="molecule type" value="mRNA"/>
</dbReference>
<comment type="subcellular location">
    <subcellularLocation>
        <location evidence="1">Secreted</location>
        <location evidence="1">Cell wall</location>
    </subcellularLocation>
</comment>
<dbReference type="InterPro" id="IPR006626">
    <property type="entry name" value="PbH1"/>
</dbReference>
<accession>C9EA46</accession>
<dbReference type="GO" id="GO:0009901">
    <property type="term" value="P:anther dehiscence"/>
    <property type="evidence" value="ECO:0007669"/>
    <property type="project" value="UniProtKB-ARBA"/>
</dbReference>
<comment type="catalytic activity">
    <reaction evidence="10">
        <text>(1,4-alpha-D-galacturonosyl)n+m + H2O = (1,4-alpha-D-galacturonosyl)n + (1,4-alpha-D-galacturonosyl)m.</text>
        <dbReference type="EC" id="3.2.1.15"/>
    </reaction>
</comment>
<name>C9EA46_CARPA</name>
<evidence type="ECO:0000256" key="13">
    <source>
        <dbReference type="SAM" id="SignalP"/>
    </source>
</evidence>
<dbReference type="Gene3D" id="2.160.20.10">
    <property type="entry name" value="Single-stranded right-handed beta-helix, Pectin lyase-like"/>
    <property type="match status" value="1"/>
</dbReference>
<evidence type="ECO:0000256" key="12">
    <source>
        <dbReference type="RuleBase" id="RU361169"/>
    </source>
</evidence>
<dbReference type="SUPFAM" id="SSF51126">
    <property type="entry name" value="Pectin lyase-like"/>
    <property type="match status" value="1"/>
</dbReference>
<evidence type="ECO:0000256" key="4">
    <source>
        <dbReference type="ARBA" id="ARBA00022512"/>
    </source>
</evidence>
<evidence type="ECO:0000313" key="14">
    <source>
        <dbReference type="EMBL" id="ACV85696.1"/>
    </source>
</evidence>
<evidence type="ECO:0000256" key="9">
    <source>
        <dbReference type="ARBA" id="ARBA00023316"/>
    </source>
</evidence>
<dbReference type="EC" id="3.2.1.15" evidence="3"/>
<dbReference type="InterPro" id="IPR011050">
    <property type="entry name" value="Pectin_lyase_fold/virulence"/>
</dbReference>
<evidence type="ECO:0000256" key="11">
    <source>
        <dbReference type="PROSITE-ProRule" id="PRU10052"/>
    </source>
</evidence>
<feature type="signal peptide" evidence="13">
    <location>
        <begin position="1"/>
        <end position="31"/>
    </location>
</feature>
<keyword evidence="6 13" id="KW-0732">Signal</keyword>
<sequence>MPMGKEHLFCRHYLLLFSFLIIMCLLQSGFGSYQDEQSPVNDYHHPQYQPHDHKGLVMVMRRFSRAHPPQPSPRIVNVDRYGAKANGRDDSQAFKKAWRAACLASNGAVLVVPRNKIYHLKPLIFSGPCKSTLTFKIYGTIKAWVKQSEYRERRHWLRFDNVHNLRVTGGGIINGNGRKWWLNSCKINKKLVCLIKNAVTFYECSNLIVSNIWFQNSQKMHISFQSCLYVKALNLVVTAPENSPNTDGIHVTGTRNICLIRTGIELGDDCISIVSGSKNVRATGITCGPGHGISIGSLGADNSEAYVSNVEVTNSKLTGTTNGVRIKTWQQGGSGFAKNIIFHNIEMKNVTNPIIIDQNYCDQDDPCPQQASAVKVSNVLYRNIKGTSASKVAINFDCSETVPCQGILLQDVAIASKHEEPTKASCANVILDTRGDVFPYCFNN</sequence>
<comment type="similarity">
    <text evidence="2 12">Belongs to the glycosyl hydrolase 28 family.</text>
</comment>
<feature type="active site" evidence="11">
    <location>
        <position position="291"/>
    </location>
</feature>
<evidence type="ECO:0000256" key="1">
    <source>
        <dbReference type="ARBA" id="ARBA00004191"/>
    </source>
</evidence>
<evidence type="ECO:0000256" key="10">
    <source>
        <dbReference type="ARBA" id="ARBA00034074"/>
    </source>
</evidence>
<evidence type="ECO:0000256" key="6">
    <source>
        <dbReference type="ARBA" id="ARBA00022729"/>
    </source>
</evidence>
<dbReference type="InterPro" id="IPR000743">
    <property type="entry name" value="Glyco_hydro_28"/>
</dbReference>
<dbReference type="GO" id="GO:0004650">
    <property type="term" value="F:polygalacturonase activity"/>
    <property type="evidence" value="ECO:0007669"/>
    <property type="project" value="UniProtKB-EC"/>
</dbReference>
<organism evidence="14">
    <name type="scientific">Carica papaya</name>
    <name type="common">Papaya</name>
    <dbReference type="NCBI Taxonomy" id="3649"/>
    <lineage>
        <taxon>Eukaryota</taxon>
        <taxon>Viridiplantae</taxon>
        <taxon>Streptophyta</taxon>
        <taxon>Embryophyta</taxon>
        <taxon>Tracheophyta</taxon>
        <taxon>Spermatophyta</taxon>
        <taxon>Magnoliopsida</taxon>
        <taxon>eudicotyledons</taxon>
        <taxon>Gunneridae</taxon>
        <taxon>Pentapetalae</taxon>
        <taxon>rosids</taxon>
        <taxon>malvids</taxon>
        <taxon>Brassicales</taxon>
        <taxon>Caricaceae</taxon>
        <taxon>Carica</taxon>
    </lineage>
</organism>
<evidence type="ECO:0000256" key="8">
    <source>
        <dbReference type="ARBA" id="ARBA00023295"/>
    </source>
</evidence>
<keyword evidence="8 12" id="KW-0326">Glycosidase</keyword>
<keyword evidence="4" id="KW-0134">Cell wall</keyword>
<dbReference type="GO" id="GO:0010047">
    <property type="term" value="P:fruit dehiscence"/>
    <property type="evidence" value="ECO:0007669"/>
    <property type="project" value="UniProtKB-ARBA"/>
</dbReference>